<proteinExistence type="predicted"/>
<comment type="caution">
    <text evidence="2">The sequence shown here is derived from an EMBL/GenBank/DDBJ whole genome shotgun (WGS) entry which is preliminary data.</text>
</comment>
<organism evidence="2 3">
    <name type="scientific">Streptomyces rubradiris</name>
    <name type="common">Streptomyces achromogenes subsp. rubradiris</name>
    <dbReference type="NCBI Taxonomy" id="285531"/>
    <lineage>
        <taxon>Bacteria</taxon>
        <taxon>Bacillati</taxon>
        <taxon>Actinomycetota</taxon>
        <taxon>Actinomycetes</taxon>
        <taxon>Kitasatosporales</taxon>
        <taxon>Streptomycetaceae</taxon>
        <taxon>Streptomyces</taxon>
    </lineage>
</organism>
<reference evidence="3" key="1">
    <citation type="submission" date="2023-07" db="EMBL/GenBank/DDBJ databases">
        <title>Whole genome shotgun sequence of Streptomyces achromogenes subsp. rubradiris NBRC 14000.</title>
        <authorList>
            <person name="Komaki H."/>
            <person name="Tamura T."/>
        </authorList>
    </citation>
    <scope>NUCLEOTIDE SEQUENCE [LARGE SCALE GENOMIC DNA]</scope>
    <source>
        <strain evidence="3">NBRC 14000</strain>
    </source>
</reference>
<sequence length="71" mass="7730">MCHPPGMKSETTHRGAGAPEAVWDAPDPVEPPTQAVRGERPSGRGALWREEVVGERYAVVAVVWPQPKSRT</sequence>
<evidence type="ECO:0000256" key="1">
    <source>
        <dbReference type="SAM" id="MobiDB-lite"/>
    </source>
</evidence>
<evidence type="ECO:0000313" key="3">
    <source>
        <dbReference type="Proteomes" id="UP000646738"/>
    </source>
</evidence>
<accession>A0ABQ3R6E5</accession>
<name>A0ABQ3R6E5_STRRR</name>
<dbReference type="EMBL" id="BNEA01000001">
    <property type="protein sequence ID" value="GHI51421.1"/>
    <property type="molecule type" value="Genomic_DNA"/>
</dbReference>
<feature type="region of interest" description="Disordered" evidence="1">
    <location>
        <begin position="1"/>
        <end position="45"/>
    </location>
</feature>
<evidence type="ECO:0000313" key="2">
    <source>
        <dbReference type="EMBL" id="GHI51421.1"/>
    </source>
</evidence>
<protein>
    <submittedName>
        <fullName evidence="2">Uncharacterized protein</fullName>
    </submittedName>
</protein>
<gene>
    <name evidence="2" type="ORF">Srubr_12670</name>
</gene>
<dbReference type="Proteomes" id="UP000646738">
    <property type="component" value="Unassembled WGS sequence"/>
</dbReference>
<keyword evidence="3" id="KW-1185">Reference proteome</keyword>